<keyword evidence="2" id="KW-0472">Membrane</keyword>
<dbReference type="STRING" id="208445.SAMN04489727_8402"/>
<accession>A0A1H5BQJ9</accession>
<dbReference type="EMBL" id="FNSO01000004">
    <property type="protein sequence ID" value="SED56822.1"/>
    <property type="molecule type" value="Genomic_DNA"/>
</dbReference>
<evidence type="ECO:0000313" key="4">
    <source>
        <dbReference type="Proteomes" id="UP000199622"/>
    </source>
</evidence>
<protein>
    <recommendedName>
        <fullName evidence="5">Integral membrane protein</fullName>
    </recommendedName>
</protein>
<name>A0A1H5BQJ9_9PSEU</name>
<evidence type="ECO:0008006" key="5">
    <source>
        <dbReference type="Google" id="ProtNLM"/>
    </source>
</evidence>
<keyword evidence="4" id="KW-1185">Reference proteome</keyword>
<reference evidence="4" key="1">
    <citation type="submission" date="2016-10" db="EMBL/GenBank/DDBJ databases">
        <authorList>
            <person name="Varghese N."/>
            <person name="Submissions S."/>
        </authorList>
    </citation>
    <scope>NUCLEOTIDE SEQUENCE [LARGE SCALE GENOMIC DNA]</scope>
    <source>
        <strain evidence="4">DSM 44544</strain>
    </source>
</reference>
<evidence type="ECO:0000256" key="2">
    <source>
        <dbReference type="SAM" id="Phobius"/>
    </source>
</evidence>
<evidence type="ECO:0000256" key="1">
    <source>
        <dbReference type="SAM" id="MobiDB-lite"/>
    </source>
</evidence>
<keyword evidence="2" id="KW-1133">Transmembrane helix</keyword>
<feature type="transmembrane region" description="Helical" evidence="2">
    <location>
        <begin position="26"/>
        <end position="47"/>
    </location>
</feature>
<dbReference type="AlphaFoldDB" id="A0A1H5BQJ9"/>
<feature type="transmembrane region" description="Helical" evidence="2">
    <location>
        <begin position="91"/>
        <end position="107"/>
    </location>
</feature>
<feature type="region of interest" description="Disordered" evidence="1">
    <location>
        <begin position="146"/>
        <end position="170"/>
    </location>
</feature>
<feature type="compositionally biased region" description="Basic and acidic residues" evidence="1">
    <location>
        <begin position="160"/>
        <end position="170"/>
    </location>
</feature>
<keyword evidence="2" id="KW-0812">Transmembrane</keyword>
<proteinExistence type="predicted"/>
<evidence type="ECO:0000313" key="3">
    <source>
        <dbReference type="EMBL" id="SED56822.1"/>
    </source>
</evidence>
<sequence>MESPALAENRKAAAVKLSPAPREVRLAGAVTAVPSLALLVFGVVVLVNGLGSPAQPGNNVFVESGTFIVVALAFLAASAGLVLGQTWARSPGVVIALIVIGLGWYLLGPSGEPLWGVPIALLGIAALVLLFRRPSRAWALGLREGETETEAAERGGLAGRRAEREGHEED</sequence>
<feature type="transmembrane region" description="Helical" evidence="2">
    <location>
        <begin position="113"/>
        <end position="131"/>
    </location>
</feature>
<organism evidence="3 4">
    <name type="scientific">Amycolatopsis tolypomycina</name>
    <dbReference type="NCBI Taxonomy" id="208445"/>
    <lineage>
        <taxon>Bacteria</taxon>
        <taxon>Bacillati</taxon>
        <taxon>Actinomycetota</taxon>
        <taxon>Actinomycetes</taxon>
        <taxon>Pseudonocardiales</taxon>
        <taxon>Pseudonocardiaceae</taxon>
        <taxon>Amycolatopsis</taxon>
    </lineage>
</organism>
<dbReference type="Proteomes" id="UP000199622">
    <property type="component" value="Unassembled WGS sequence"/>
</dbReference>
<gene>
    <name evidence="3" type="ORF">SAMN04489727_8402</name>
</gene>
<feature type="transmembrane region" description="Helical" evidence="2">
    <location>
        <begin position="67"/>
        <end position="84"/>
    </location>
</feature>